<dbReference type="EMBL" id="CP042469">
    <property type="protein sequence ID" value="QOX63267.1"/>
    <property type="molecule type" value="Genomic_DNA"/>
</dbReference>
<gene>
    <name evidence="1" type="ORF">FRZ06_07860</name>
</gene>
<keyword evidence="2" id="KW-1185">Reference proteome</keyword>
<reference evidence="1" key="1">
    <citation type="submission" date="2019-08" db="EMBL/GenBank/DDBJ databases">
        <title>Genome sequence of Clostridiales bacterium MT110.</title>
        <authorList>
            <person name="Cao J."/>
        </authorList>
    </citation>
    <scope>NUCLEOTIDE SEQUENCE</scope>
    <source>
        <strain evidence="1">MT110</strain>
    </source>
</reference>
<dbReference type="Proteomes" id="UP000594014">
    <property type="component" value="Chromosome"/>
</dbReference>
<sequence>MKFKRIPDHIGVIPDGNRRWAVGKGMEKKDGYHYGVSPGFQLYELCRDLGVKELTLYGFTTDNTKRPAVQKEAFQKACVDAVMDLADRDAELLVVGNADSPCFPEELIPFTNRVKFGEGSIKVNFLVNYGWEWDLNHQGGLASKDISRMDLIIRWGGRRRLSGFLPIQSVYADMYVLDELWPDFVPEQFFKALDWYQVQDVTLGG</sequence>
<accession>A0ACD1AA57</accession>
<organism evidence="1 2">
    <name type="scientific">Anoxybacterium hadale</name>
    <dbReference type="NCBI Taxonomy" id="3408580"/>
    <lineage>
        <taxon>Bacteria</taxon>
        <taxon>Bacillati</taxon>
        <taxon>Bacillota</taxon>
        <taxon>Clostridia</taxon>
        <taxon>Peptostreptococcales</taxon>
        <taxon>Anaerovoracaceae</taxon>
        <taxon>Anoxybacterium</taxon>
    </lineage>
</organism>
<protein>
    <submittedName>
        <fullName evidence="1">Undecaprenyl diphosphate synthase family protein</fullName>
    </submittedName>
</protein>
<evidence type="ECO:0000313" key="2">
    <source>
        <dbReference type="Proteomes" id="UP000594014"/>
    </source>
</evidence>
<name>A0ACD1AA57_9FIRM</name>
<proteinExistence type="predicted"/>
<evidence type="ECO:0000313" key="1">
    <source>
        <dbReference type="EMBL" id="QOX63267.1"/>
    </source>
</evidence>